<dbReference type="Proteomes" id="UP001175271">
    <property type="component" value="Unassembled WGS sequence"/>
</dbReference>
<dbReference type="EMBL" id="JAUCMV010000001">
    <property type="protein sequence ID" value="KAK0427031.1"/>
    <property type="molecule type" value="Genomic_DNA"/>
</dbReference>
<comment type="caution">
    <text evidence="2">The sequence shown here is derived from an EMBL/GenBank/DDBJ whole genome shotgun (WGS) entry which is preliminary data.</text>
</comment>
<accession>A0AA39INU1</accession>
<dbReference type="AlphaFoldDB" id="A0AA39INU1"/>
<keyword evidence="3" id="KW-1185">Reference proteome</keyword>
<gene>
    <name evidence="2" type="ORF">QR680_010029</name>
</gene>
<proteinExistence type="predicted"/>
<protein>
    <submittedName>
        <fullName evidence="2">Uncharacterized protein</fullName>
    </submittedName>
</protein>
<feature type="compositionally biased region" description="Basic and acidic residues" evidence="1">
    <location>
        <begin position="77"/>
        <end position="86"/>
    </location>
</feature>
<sequence>MSSDAVASKTRSAVKSAKNILRKVKRELSFDNINPDMLTGMMMIHYWPVMPVLSAQATQSTQQFSSCSNCSEGTKPVTEDKKWLLE</sequence>
<reference evidence="2" key="1">
    <citation type="submission" date="2023-06" db="EMBL/GenBank/DDBJ databases">
        <title>Genomic analysis of the entomopathogenic nematode Steinernema hermaphroditum.</title>
        <authorList>
            <person name="Schwarz E.M."/>
            <person name="Heppert J.K."/>
            <person name="Baniya A."/>
            <person name="Schwartz H.T."/>
            <person name="Tan C.-H."/>
            <person name="Antoshechkin I."/>
            <person name="Sternberg P.W."/>
            <person name="Goodrich-Blair H."/>
            <person name="Dillman A.R."/>
        </authorList>
    </citation>
    <scope>NUCLEOTIDE SEQUENCE</scope>
    <source>
        <strain evidence="2">PS9179</strain>
        <tissue evidence="2">Whole animal</tissue>
    </source>
</reference>
<evidence type="ECO:0000313" key="2">
    <source>
        <dbReference type="EMBL" id="KAK0427031.1"/>
    </source>
</evidence>
<evidence type="ECO:0000256" key="1">
    <source>
        <dbReference type="SAM" id="MobiDB-lite"/>
    </source>
</evidence>
<feature type="region of interest" description="Disordered" evidence="1">
    <location>
        <begin position="64"/>
        <end position="86"/>
    </location>
</feature>
<name>A0AA39INU1_9BILA</name>
<evidence type="ECO:0000313" key="3">
    <source>
        <dbReference type="Proteomes" id="UP001175271"/>
    </source>
</evidence>
<organism evidence="2 3">
    <name type="scientific">Steinernema hermaphroditum</name>
    <dbReference type="NCBI Taxonomy" id="289476"/>
    <lineage>
        <taxon>Eukaryota</taxon>
        <taxon>Metazoa</taxon>
        <taxon>Ecdysozoa</taxon>
        <taxon>Nematoda</taxon>
        <taxon>Chromadorea</taxon>
        <taxon>Rhabditida</taxon>
        <taxon>Tylenchina</taxon>
        <taxon>Panagrolaimomorpha</taxon>
        <taxon>Strongyloidoidea</taxon>
        <taxon>Steinernematidae</taxon>
        <taxon>Steinernema</taxon>
    </lineage>
</organism>